<evidence type="ECO:0000313" key="5">
    <source>
        <dbReference type="EMBL" id="QDA59337.1"/>
    </source>
</evidence>
<dbReference type="InterPro" id="IPR015421">
    <property type="entry name" value="PyrdxlP-dep_Trfase_major"/>
</dbReference>
<dbReference type="InterPro" id="IPR015422">
    <property type="entry name" value="PyrdxlP-dep_Trfase_small"/>
</dbReference>
<dbReference type="GO" id="GO:0000271">
    <property type="term" value="P:polysaccharide biosynthetic process"/>
    <property type="evidence" value="ECO:0007669"/>
    <property type="project" value="TreeGrafter"/>
</dbReference>
<evidence type="ECO:0000256" key="4">
    <source>
        <dbReference type="RuleBase" id="RU004508"/>
    </source>
</evidence>
<dbReference type="Gene3D" id="3.40.640.10">
    <property type="entry name" value="Type I PLP-dependent aspartate aminotransferase-like (Major domain)"/>
    <property type="match status" value="1"/>
</dbReference>
<sequence length="377" mass="42262">MKPIPFNKPFLAGQELHYIQQAVAQGKLSGNGEFTQLCQRFFQQRYGIPKALLTTSATTALEMAALLLDLHPGDEVIMPSFTFTSTANAFVLRGARIVFADSYLDNPNLDISQLASLITPRTKAIVPVHYAGVACNMAPLLALAEEHGIWVIEDAAQAIEGYYLEKPLGAIGHLAAFSFHETKNVIAGEGGLLAINDERFAERAEILWEKGTNRAAFFRGEAARYQWIDIGSSFLPSELTAAYLWAQLEQITAIREQRLQQWNRYATALQSLAEAGHCALPAIPVYATHNGHIFYLICRDTNERQALIQHLAEHQILAVFHYQTLHNSPFYHNLHDGRQLPHARRFAECLLRLPLYFELSETDQQRVIAAVNSFYKA</sequence>
<keyword evidence="3 4" id="KW-0663">Pyridoxal phosphate</keyword>
<dbReference type="InterPro" id="IPR012749">
    <property type="entry name" value="WecE-like"/>
</dbReference>
<dbReference type="Gene3D" id="3.90.1150.10">
    <property type="entry name" value="Aspartate Aminotransferase, domain 1"/>
    <property type="match status" value="1"/>
</dbReference>
<organism evidence="5 6">
    <name type="scientific">Hymenobacter jejuensis</name>
    <dbReference type="NCBI Taxonomy" id="2502781"/>
    <lineage>
        <taxon>Bacteria</taxon>
        <taxon>Pseudomonadati</taxon>
        <taxon>Bacteroidota</taxon>
        <taxon>Cytophagia</taxon>
        <taxon>Cytophagales</taxon>
        <taxon>Hymenobacteraceae</taxon>
        <taxon>Hymenobacter</taxon>
    </lineage>
</organism>
<dbReference type="EMBL" id="CP040896">
    <property type="protein sequence ID" value="QDA59337.1"/>
    <property type="molecule type" value="Genomic_DNA"/>
</dbReference>
<dbReference type="SUPFAM" id="SSF53383">
    <property type="entry name" value="PLP-dependent transferases"/>
    <property type="match status" value="1"/>
</dbReference>
<keyword evidence="5" id="KW-0808">Transferase</keyword>
<evidence type="ECO:0000256" key="2">
    <source>
        <dbReference type="PIRSR" id="PIRSR000390-1"/>
    </source>
</evidence>
<reference evidence="5 6" key="1">
    <citation type="submission" date="2019-06" db="EMBL/GenBank/DDBJ databases">
        <authorList>
            <person name="Srinivasan S."/>
        </authorList>
    </citation>
    <scope>NUCLEOTIDE SEQUENCE [LARGE SCALE GENOMIC DNA]</scope>
    <source>
        <strain evidence="5 6">17J68-5</strain>
    </source>
</reference>
<dbReference type="GO" id="GO:0019180">
    <property type="term" value="F:dTDP-4-amino-4,6-dideoxygalactose transaminase activity"/>
    <property type="evidence" value="ECO:0007669"/>
    <property type="project" value="UniProtKB-EC"/>
</dbReference>
<dbReference type="NCBIfam" id="TIGR02379">
    <property type="entry name" value="ECA_wecE"/>
    <property type="match status" value="1"/>
</dbReference>
<proteinExistence type="inferred from homology"/>
<comment type="similarity">
    <text evidence="1 4">Belongs to the DegT/DnrJ/EryC1 family.</text>
</comment>
<feature type="active site" description="Proton acceptor" evidence="2">
    <location>
        <position position="183"/>
    </location>
</feature>
<dbReference type="PIRSF" id="PIRSF000390">
    <property type="entry name" value="PLP_StrS"/>
    <property type="match status" value="1"/>
</dbReference>
<keyword evidence="6" id="KW-1185">Reference proteome</keyword>
<dbReference type="PANTHER" id="PTHR30244:SF34">
    <property type="entry name" value="DTDP-4-AMINO-4,6-DIDEOXYGALACTOSE TRANSAMINASE"/>
    <property type="match status" value="1"/>
</dbReference>
<name>A0A5B7ZWV5_9BACT</name>
<dbReference type="RefSeq" id="WP_139514519.1">
    <property type="nucleotide sequence ID" value="NZ_CP040896.1"/>
</dbReference>
<dbReference type="NCBIfam" id="NF008687">
    <property type="entry name" value="PRK11706.1"/>
    <property type="match status" value="1"/>
</dbReference>
<evidence type="ECO:0000256" key="1">
    <source>
        <dbReference type="ARBA" id="ARBA00037999"/>
    </source>
</evidence>
<dbReference type="InterPro" id="IPR000653">
    <property type="entry name" value="DegT/StrS_aminotransferase"/>
</dbReference>
<dbReference type="PANTHER" id="PTHR30244">
    <property type="entry name" value="TRANSAMINASE"/>
    <property type="match status" value="1"/>
</dbReference>
<dbReference type="EC" id="2.6.1.59" evidence="5"/>
<dbReference type="KEGG" id="hyj:FHG12_04115"/>
<dbReference type="GO" id="GO:0030170">
    <property type="term" value="F:pyridoxal phosphate binding"/>
    <property type="evidence" value="ECO:0007669"/>
    <property type="project" value="TreeGrafter"/>
</dbReference>
<feature type="modified residue" description="N6-(pyridoxal phosphate)lysine" evidence="3">
    <location>
        <position position="183"/>
    </location>
</feature>
<keyword evidence="5" id="KW-0032">Aminotransferase</keyword>
<dbReference type="Proteomes" id="UP000305398">
    <property type="component" value="Chromosome"/>
</dbReference>
<dbReference type="InterPro" id="IPR015424">
    <property type="entry name" value="PyrdxlP-dep_Trfase"/>
</dbReference>
<dbReference type="AlphaFoldDB" id="A0A5B7ZWV5"/>
<gene>
    <name evidence="5" type="primary">rffA</name>
    <name evidence="5" type="synonym">fcnA</name>
    <name evidence="5" type="synonym">wecE</name>
    <name evidence="5" type="ORF">FHG12_04115</name>
</gene>
<dbReference type="Pfam" id="PF01041">
    <property type="entry name" value="DegT_DnrJ_EryC1"/>
    <property type="match status" value="1"/>
</dbReference>
<accession>A0A5B7ZWV5</accession>
<dbReference type="OrthoDB" id="9810913at2"/>
<protein>
    <submittedName>
        <fullName evidence="5">dTDP-4-amino-4,6-dideoxygalactose transaminase</fullName>
        <ecNumber evidence="5">2.6.1.59</ecNumber>
    </submittedName>
</protein>
<evidence type="ECO:0000256" key="3">
    <source>
        <dbReference type="PIRSR" id="PIRSR000390-2"/>
    </source>
</evidence>
<evidence type="ECO:0000313" key="6">
    <source>
        <dbReference type="Proteomes" id="UP000305398"/>
    </source>
</evidence>
<dbReference type="CDD" id="cd00616">
    <property type="entry name" value="AHBA_syn"/>
    <property type="match status" value="1"/>
</dbReference>